<dbReference type="RefSeq" id="WP_316432982.1">
    <property type="nucleotide sequence ID" value="NZ_CP053586.1"/>
</dbReference>
<dbReference type="CDD" id="cd08946">
    <property type="entry name" value="SDR_e"/>
    <property type="match status" value="1"/>
</dbReference>
<dbReference type="SUPFAM" id="SSF51735">
    <property type="entry name" value="NAD(P)-binding Rossmann-fold domains"/>
    <property type="match status" value="1"/>
</dbReference>
<dbReference type="Gene3D" id="3.40.50.720">
    <property type="entry name" value="NAD(P)-binding Rossmann-like Domain"/>
    <property type="match status" value="1"/>
</dbReference>
<dbReference type="InterPro" id="IPR001509">
    <property type="entry name" value="Epimerase_deHydtase"/>
</dbReference>
<organism evidence="2">
    <name type="scientific">Leptolyngbya sp. NK1-12</name>
    <dbReference type="NCBI Taxonomy" id="2547451"/>
    <lineage>
        <taxon>Bacteria</taxon>
        <taxon>Bacillati</taxon>
        <taxon>Cyanobacteriota</taxon>
        <taxon>Cyanophyceae</taxon>
        <taxon>Leptolyngbyales</taxon>
        <taxon>Leptolyngbyaceae</taxon>
        <taxon>Leptolyngbya group</taxon>
        <taxon>Leptolyngbya</taxon>
    </lineage>
</organism>
<feature type="domain" description="NAD-dependent epimerase/dehydratase" evidence="1">
    <location>
        <begin position="3"/>
        <end position="237"/>
    </location>
</feature>
<dbReference type="InterPro" id="IPR050177">
    <property type="entry name" value="Lipid_A_modif_metabolic_enz"/>
</dbReference>
<dbReference type="EMBL" id="CP053586">
    <property type="protein sequence ID" value="WNZ21696.1"/>
    <property type="molecule type" value="Genomic_DNA"/>
</dbReference>
<reference evidence="2" key="1">
    <citation type="submission" date="2020-05" db="EMBL/GenBank/DDBJ databases">
        <authorList>
            <person name="Zhu T."/>
            <person name="Keshari N."/>
            <person name="Lu X."/>
        </authorList>
    </citation>
    <scope>NUCLEOTIDE SEQUENCE</scope>
    <source>
        <strain evidence="2">NK1-12</strain>
    </source>
</reference>
<proteinExistence type="predicted"/>
<name>A0AA96WG14_9CYAN</name>
<dbReference type="Pfam" id="PF01370">
    <property type="entry name" value="Epimerase"/>
    <property type="match status" value="1"/>
</dbReference>
<protein>
    <submittedName>
        <fullName evidence="2">NAD(P)-dependent oxidoreductase</fullName>
    </submittedName>
</protein>
<dbReference type="PANTHER" id="PTHR43245:SF23">
    <property type="entry name" value="NAD(P)-BINDING DOMAIN-CONTAINING PROTEIN"/>
    <property type="match status" value="1"/>
</dbReference>
<evidence type="ECO:0000259" key="1">
    <source>
        <dbReference type="Pfam" id="PF01370"/>
    </source>
</evidence>
<sequence>MRVIVTGHKGYIGTVLVPMLLNCGHEVLGIDSDLFADSTFGDGDSIVAVPELHKDIRDLTTSDLTGYDALIHLAGLSNDPMGDLNPMLTDEINHLATIRLAQLCKQVGIERFLFSSSCSNYGAGGLDWLTEESPLNPVTPYGISKANAELGLAKLADDNFSPTYLRNATAFGASPRIRFDLVLNNLAAWAFTTGKVLLKSDGSAWRPIVHIADISRAFIAVLHAPRQLIHDQAFNVGRNEDNYRVREIAEIVEATIPGCKIEYASTAFSDSRCYKVDCRKLLDTLPEFQPQWNARSAAQQLYETYQQIGLTLDEFEGIRYRRVSQLQHLIEQNRLDANYRWVTSPQQTIHSAVLS</sequence>
<dbReference type="AlphaFoldDB" id="A0AA96WG14"/>
<gene>
    <name evidence="2" type="ORF">HJG54_01660</name>
</gene>
<accession>A0AA96WG14</accession>
<dbReference type="PANTHER" id="PTHR43245">
    <property type="entry name" value="BIFUNCTIONAL POLYMYXIN RESISTANCE PROTEIN ARNA"/>
    <property type="match status" value="1"/>
</dbReference>
<evidence type="ECO:0000313" key="2">
    <source>
        <dbReference type="EMBL" id="WNZ21696.1"/>
    </source>
</evidence>
<dbReference type="InterPro" id="IPR036291">
    <property type="entry name" value="NAD(P)-bd_dom_sf"/>
</dbReference>